<reference evidence="4" key="1">
    <citation type="submission" date="2021-01" db="EMBL/GenBank/DDBJ databases">
        <authorList>
            <person name="Corre E."/>
            <person name="Pelletier E."/>
            <person name="Niang G."/>
            <person name="Scheremetjew M."/>
            <person name="Finn R."/>
            <person name="Kale V."/>
            <person name="Holt S."/>
            <person name="Cochrane G."/>
            <person name="Meng A."/>
            <person name="Brown T."/>
            <person name="Cohen L."/>
        </authorList>
    </citation>
    <scope>NUCLEOTIDE SEQUENCE</scope>
    <source>
        <strain evidence="4">CCMP1510</strain>
    </source>
</reference>
<feature type="domain" description="Exostosin GT47" evidence="3">
    <location>
        <begin position="190"/>
        <end position="369"/>
    </location>
</feature>
<name>A0A7S3K095_9STRA</name>
<keyword evidence="2" id="KW-0472">Membrane</keyword>
<dbReference type="PANTHER" id="PTHR11062:SF73">
    <property type="entry name" value="EXOSTOSIN-LIKE 3"/>
    <property type="match status" value="1"/>
</dbReference>
<dbReference type="InterPro" id="IPR040911">
    <property type="entry name" value="Exostosin_GT47"/>
</dbReference>
<protein>
    <recommendedName>
        <fullName evidence="3">Exostosin GT47 domain-containing protein</fullName>
    </recommendedName>
</protein>
<dbReference type="AlphaFoldDB" id="A0A7S3K095"/>
<evidence type="ECO:0000256" key="1">
    <source>
        <dbReference type="ARBA" id="ARBA00010271"/>
    </source>
</evidence>
<dbReference type="PANTHER" id="PTHR11062">
    <property type="entry name" value="EXOSTOSIN HEPARAN SULFATE GLYCOSYLTRANSFERASE -RELATED"/>
    <property type="match status" value="1"/>
</dbReference>
<evidence type="ECO:0000313" key="4">
    <source>
        <dbReference type="EMBL" id="CAE0370931.1"/>
    </source>
</evidence>
<sequence>MLAAKGASRRAKLNLNLFMPQRNNYWNLIMFMPLIKGTIIGISLCVVVASDRNGFTIIRVPGAMNCRTRYFNVLLSELELHCLNNFGDPIASFVDMDTALASWPNMNAALQDEDSWISGSKADCYGVHRLNEAAQIINNENITKPLVLFNFAAPNCFVKHRGDPHSDINCPHARLYHVDIIEIMTAADINTFRSGFDISFPLHLSPMVTPRFHLGENGFFSNIFERPVKLSFVGTATHSVRRRLASAIGKSLSTDVIVELRDPRNNDDIIAERRNDTRLFEDLSTKFGVTPRTRDNAAIAIMEASQFVVTPRGHSLHSSRLLEAMAAGAVPVVLSDGWVLPLSDLIDWDKVVLRIPEADAEHILDVVRSINNDQWNAMALAGHQIFQEYFITPRHSINALLRILQDRHSSSP</sequence>
<gene>
    <name evidence="4" type="ORF">ALAG00032_LOCUS11711</name>
</gene>
<proteinExistence type="inferred from homology"/>
<comment type="similarity">
    <text evidence="1">Belongs to the glycosyltransferase 47 family.</text>
</comment>
<evidence type="ECO:0000259" key="3">
    <source>
        <dbReference type="Pfam" id="PF03016"/>
    </source>
</evidence>
<dbReference type="GO" id="GO:0016757">
    <property type="term" value="F:glycosyltransferase activity"/>
    <property type="evidence" value="ECO:0007669"/>
    <property type="project" value="InterPro"/>
</dbReference>
<dbReference type="EMBL" id="HBIJ01017668">
    <property type="protein sequence ID" value="CAE0370931.1"/>
    <property type="molecule type" value="Transcribed_RNA"/>
</dbReference>
<keyword evidence="2" id="KW-0812">Transmembrane</keyword>
<accession>A0A7S3K095</accession>
<feature type="transmembrane region" description="Helical" evidence="2">
    <location>
        <begin position="25"/>
        <end position="49"/>
    </location>
</feature>
<dbReference type="Pfam" id="PF03016">
    <property type="entry name" value="Exostosin_GT47"/>
    <property type="match status" value="1"/>
</dbReference>
<keyword evidence="2" id="KW-1133">Transmembrane helix</keyword>
<dbReference type="Gene3D" id="3.40.50.2000">
    <property type="entry name" value="Glycogen Phosphorylase B"/>
    <property type="match status" value="1"/>
</dbReference>
<dbReference type="InterPro" id="IPR004263">
    <property type="entry name" value="Exostosin"/>
</dbReference>
<evidence type="ECO:0000256" key="2">
    <source>
        <dbReference type="SAM" id="Phobius"/>
    </source>
</evidence>
<organism evidence="4">
    <name type="scientific">Aureoumbra lagunensis</name>
    <dbReference type="NCBI Taxonomy" id="44058"/>
    <lineage>
        <taxon>Eukaryota</taxon>
        <taxon>Sar</taxon>
        <taxon>Stramenopiles</taxon>
        <taxon>Ochrophyta</taxon>
        <taxon>Pelagophyceae</taxon>
        <taxon>Pelagomonadales</taxon>
        <taxon>Aureoumbra</taxon>
    </lineage>
</organism>